<dbReference type="GO" id="GO:0008270">
    <property type="term" value="F:zinc ion binding"/>
    <property type="evidence" value="ECO:0007669"/>
    <property type="project" value="InterPro"/>
</dbReference>
<feature type="compositionally biased region" description="Low complexity" evidence="5">
    <location>
        <begin position="22"/>
        <end position="34"/>
    </location>
</feature>
<dbReference type="InterPro" id="IPR001138">
    <property type="entry name" value="Zn2Cys6_DnaBD"/>
</dbReference>
<protein>
    <recommendedName>
        <fullName evidence="6">Zn(2)-C6 fungal-type domain-containing protein</fullName>
    </recommendedName>
</protein>
<dbReference type="PROSITE" id="PS00463">
    <property type="entry name" value="ZN2_CY6_FUNGAL_1"/>
    <property type="match status" value="1"/>
</dbReference>
<dbReference type="InterPro" id="IPR007219">
    <property type="entry name" value="XnlR_reg_dom"/>
</dbReference>
<feature type="coiled-coil region" evidence="4">
    <location>
        <begin position="83"/>
        <end position="124"/>
    </location>
</feature>
<evidence type="ECO:0000256" key="5">
    <source>
        <dbReference type="SAM" id="MobiDB-lite"/>
    </source>
</evidence>
<evidence type="ECO:0000256" key="3">
    <source>
        <dbReference type="ARBA" id="ARBA00023242"/>
    </source>
</evidence>
<keyword evidence="8" id="KW-1185">Reference proteome</keyword>
<dbReference type="PANTHER" id="PTHR31001">
    <property type="entry name" value="UNCHARACTERIZED TRANSCRIPTIONAL REGULATORY PROTEIN"/>
    <property type="match status" value="1"/>
</dbReference>
<dbReference type="Pfam" id="PF00172">
    <property type="entry name" value="Zn_clus"/>
    <property type="match status" value="1"/>
</dbReference>
<dbReference type="SMART" id="SM00906">
    <property type="entry name" value="Fungal_trans"/>
    <property type="match status" value="1"/>
</dbReference>
<dbReference type="EMBL" id="CAOQHR010000005">
    <property type="protein sequence ID" value="CAI6334669.1"/>
    <property type="molecule type" value="Genomic_DNA"/>
</dbReference>
<feature type="region of interest" description="Disordered" evidence="5">
    <location>
        <begin position="1"/>
        <end position="38"/>
    </location>
</feature>
<evidence type="ECO:0000256" key="1">
    <source>
        <dbReference type="ARBA" id="ARBA00004123"/>
    </source>
</evidence>
<feature type="region of interest" description="Disordered" evidence="5">
    <location>
        <begin position="702"/>
        <end position="749"/>
    </location>
</feature>
<feature type="compositionally biased region" description="Polar residues" evidence="5">
    <location>
        <begin position="803"/>
        <end position="821"/>
    </location>
</feature>
<dbReference type="InterPro" id="IPR036864">
    <property type="entry name" value="Zn2-C6_fun-type_DNA-bd_sf"/>
</dbReference>
<keyword evidence="2" id="KW-0479">Metal-binding</keyword>
<feature type="domain" description="Zn(2)-C6 fungal-type" evidence="6">
    <location>
        <begin position="39"/>
        <end position="68"/>
    </location>
</feature>
<dbReference type="Gene3D" id="4.10.240.10">
    <property type="entry name" value="Zn(2)-C6 fungal-type DNA-binding domain"/>
    <property type="match status" value="1"/>
</dbReference>
<dbReference type="Proteomes" id="UP001152607">
    <property type="component" value="Unassembled WGS sequence"/>
</dbReference>
<name>A0A9W4XJW8_9PLEO</name>
<evidence type="ECO:0000313" key="7">
    <source>
        <dbReference type="EMBL" id="CAI6334669.1"/>
    </source>
</evidence>
<dbReference type="Pfam" id="PF04082">
    <property type="entry name" value="Fungal_trans"/>
    <property type="match status" value="1"/>
</dbReference>
<gene>
    <name evidence="7" type="ORF">PDIGIT_LOCUS7733</name>
</gene>
<keyword evidence="4" id="KW-0175">Coiled coil</keyword>
<proteinExistence type="predicted"/>
<accession>A0A9W4XJW8</accession>
<dbReference type="GO" id="GO:0005634">
    <property type="term" value="C:nucleus"/>
    <property type="evidence" value="ECO:0007669"/>
    <property type="project" value="UniProtKB-SubCell"/>
</dbReference>
<dbReference type="CDD" id="cd12148">
    <property type="entry name" value="fungal_TF_MHR"/>
    <property type="match status" value="1"/>
</dbReference>
<reference evidence="7" key="1">
    <citation type="submission" date="2023-01" db="EMBL/GenBank/DDBJ databases">
        <authorList>
            <person name="Van Ghelder C."/>
            <person name="Rancurel C."/>
        </authorList>
    </citation>
    <scope>NUCLEOTIDE SEQUENCE</scope>
    <source>
        <strain evidence="7">CNCM I-4278</strain>
    </source>
</reference>
<dbReference type="SMART" id="SM00066">
    <property type="entry name" value="GAL4"/>
    <property type="match status" value="1"/>
</dbReference>
<comment type="subcellular location">
    <subcellularLocation>
        <location evidence="1">Nucleus</location>
    </subcellularLocation>
</comment>
<dbReference type="CDD" id="cd00067">
    <property type="entry name" value="GAL4"/>
    <property type="match status" value="1"/>
</dbReference>
<organism evidence="7 8">
    <name type="scientific">Periconia digitata</name>
    <dbReference type="NCBI Taxonomy" id="1303443"/>
    <lineage>
        <taxon>Eukaryota</taxon>
        <taxon>Fungi</taxon>
        <taxon>Dikarya</taxon>
        <taxon>Ascomycota</taxon>
        <taxon>Pezizomycotina</taxon>
        <taxon>Dothideomycetes</taxon>
        <taxon>Pleosporomycetidae</taxon>
        <taxon>Pleosporales</taxon>
        <taxon>Massarineae</taxon>
        <taxon>Periconiaceae</taxon>
        <taxon>Periconia</taxon>
    </lineage>
</organism>
<evidence type="ECO:0000313" key="8">
    <source>
        <dbReference type="Proteomes" id="UP001152607"/>
    </source>
</evidence>
<dbReference type="GO" id="GO:0000981">
    <property type="term" value="F:DNA-binding transcription factor activity, RNA polymerase II-specific"/>
    <property type="evidence" value="ECO:0007669"/>
    <property type="project" value="InterPro"/>
</dbReference>
<dbReference type="GO" id="GO:0006351">
    <property type="term" value="P:DNA-templated transcription"/>
    <property type="evidence" value="ECO:0007669"/>
    <property type="project" value="InterPro"/>
</dbReference>
<dbReference type="PANTHER" id="PTHR31001:SF50">
    <property type="entry name" value="ZN(II)2CYS6 TRANSCRIPTION FACTOR (EUROFUNG)"/>
    <property type="match status" value="1"/>
</dbReference>
<evidence type="ECO:0000256" key="4">
    <source>
        <dbReference type="SAM" id="Coils"/>
    </source>
</evidence>
<dbReference type="SUPFAM" id="SSF57701">
    <property type="entry name" value="Zn2/Cys6 DNA-binding domain"/>
    <property type="match status" value="1"/>
</dbReference>
<evidence type="ECO:0000259" key="6">
    <source>
        <dbReference type="PROSITE" id="PS50048"/>
    </source>
</evidence>
<dbReference type="OrthoDB" id="3989227at2759"/>
<feature type="compositionally biased region" description="Polar residues" evidence="5">
    <location>
        <begin position="772"/>
        <end position="782"/>
    </location>
</feature>
<dbReference type="GO" id="GO:0003677">
    <property type="term" value="F:DNA binding"/>
    <property type="evidence" value="ECO:0007669"/>
    <property type="project" value="InterPro"/>
</dbReference>
<sequence length="890" mass="100536">MSDDILHTSTGTSDRVQKPTHTHNTNSSNPPNHSLNPRSCVTCRRRKVKCDKKQPCSNCARAKIECIFPGPGRAPRKNKKPPDAELMDRLKRLEGVVQSLNAQVEEHEQEAAQKEARNFEVERKPVEDEGSQDTCPLRPMAKRASVIVDGSVEGLETRFGRLVVDQGRSRYINNSFWASLNNEVEDLKAILNEHSDDEETHDSPDASDWQGSGFMFGYSSINVDMQSLHPPVKQGLAFWNIYKANVDPLVKVLHIPTFEPTFLQAIAQPDKISKSLEPLIFAVYYGAVTSITPENCVIKWGEEREALLSRYRFGLEQALARANFLINDEMVILQAFVIFMILMRRNDDARKIWTLTGLAVRMAQTLGVHRDGAHFGLTPFEVEMRRRLWWQVCILDARASEDHGCDPTIVEAQFDTKMPLNVNDVDIQPEMEEFPEERQGFTDMTFSLIRFEVTNIFRRILHVPPSPVTCHEFFTNLSVAEKERWISNCHQRLEDKYLKNCDMTVPLCWITATISRMIMSKMWLIVYHPHQRKDGGASLPQEIKDKLFVTSLENIEYSMLIETEARTMQWGWLFRTYVQWHAIAFLLSELCVRTKGEAVDRAWHALDVTAQRWWFPLHEGTPHASGQAGCLWKPLRKLMDKAKAARARELALERASQTLKNQGIIYPDFNQLIRQSQHPQIPAGQPDPENLDKMLRPVARKLGEIPNSSPPTWHTDSPEMNDTHSPIGPPSTTDKGVVDDITTGNGQRSYDISQLQADNIFPEHGLDFLLGDTTQGQSTNNQPSPPKGNENTNPSSYLLPGRTSASQPSDQNSSIATFLPSNSLTDTGNFTVGDMNYVNSTTALDSFPMDDTEMDWAVWDDLVDQFGADGVVQQGPVSNGAGHLGKVGWF</sequence>
<keyword evidence="3" id="KW-0539">Nucleus</keyword>
<feature type="compositionally biased region" description="Polar residues" evidence="5">
    <location>
        <begin position="706"/>
        <end position="734"/>
    </location>
</feature>
<dbReference type="PROSITE" id="PS50048">
    <property type="entry name" value="ZN2_CY6_FUNGAL_2"/>
    <property type="match status" value="1"/>
</dbReference>
<dbReference type="InterPro" id="IPR050613">
    <property type="entry name" value="Sec_Metabolite_Reg"/>
</dbReference>
<feature type="region of interest" description="Disordered" evidence="5">
    <location>
        <begin position="766"/>
        <end position="821"/>
    </location>
</feature>
<evidence type="ECO:0000256" key="2">
    <source>
        <dbReference type="ARBA" id="ARBA00022723"/>
    </source>
</evidence>
<comment type="caution">
    <text evidence="7">The sequence shown here is derived from an EMBL/GenBank/DDBJ whole genome shotgun (WGS) entry which is preliminary data.</text>
</comment>
<dbReference type="AlphaFoldDB" id="A0A9W4XJW8"/>